<evidence type="ECO:0000313" key="5">
    <source>
        <dbReference type="Proteomes" id="UP000554520"/>
    </source>
</evidence>
<evidence type="ECO:0000313" key="4">
    <source>
        <dbReference type="EMBL" id="MBB3148350.1"/>
    </source>
</evidence>
<dbReference type="PANTHER" id="PTHR47098:SF2">
    <property type="entry name" value="PROTEIN MAK32"/>
    <property type="match status" value="1"/>
</dbReference>
<keyword evidence="5" id="KW-1185">Reference proteome</keyword>
<gene>
    <name evidence="4" type="ORF">FHS21_004797</name>
</gene>
<dbReference type="SUPFAM" id="SSF53613">
    <property type="entry name" value="Ribokinase-like"/>
    <property type="match status" value="1"/>
</dbReference>
<dbReference type="InterPro" id="IPR002173">
    <property type="entry name" value="Carboh/pur_kinase_PfkB_CS"/>
</dbReference>
<name>A0A839UHK3_9HYPH</name>
<dbReference type="Proteomes" id="UP000554520">
    <property type="component" value="Unassembled WGS sequence"/>
</dbReference>
<dbReference type="Gene3D" id="3.40.1190.20">
    <property type="match status" value="1"/>
</dbReference>
<dbReference type="AlphaFoldDB" id="A0A839UHK3"/>
<keyword evidence="2 4" id="KW-0418">Kinase</keyword>
<feature type="domain" description="Carbohydrate kinase PfkB" evidence="3">
    <location>
        <begin position="139"/>
        <end position="284"/>
    </location>
</feature>
<evidence type="ECO:0000259" key="3">
    <source>
        <dbReference type="Pfam" id="PF00294"/>
    </source>
</evidence>
<evidence type="ECO:0000256" key="1">
    <source>
        <dbReference type="ARBA" id="ARBA00022679"/>
    </source>
</evidence>
<dbReference type="EC" id="2.7.1.15" evidence="4"/>
<dbReference type="PANTHER" id="PTHR47098">
    <property type="entry name" value="PROTEIN MAK32"/>
    <property type="match status" value="1"/>
</dbReference>
<keyword evidence="1 4" id="KW-0808">Transferase</keyword>
<organism evidence="4 5">
    <name type="scientific">Phyllobacterium trifolii</name>
    <dbReference type="NCBI Taxonomy" id="300193"/>
    <lineage>
        <taxon>Bacteria</taxon>
        <taxon>Pseudomonadati</taxon>
        <taxon>Pseudomonadota</taxon>
        <taxon>Alphaproteobacteria</taxon>
        <taxon>Hyphomicrobiales</taxon>
        <taxon>Phyllobacteriaceae</taxon>
        <taxon>Phyllobacterium</taxon>
    </lineage>
</organism>
<proteinExistence type="predicted"/>
<protein>
    <submittedName>
        <fullName evidence="4">Ribokinase</fullName>
        <ecNumber evidence="4">2.7.1.15</ecNumber>
    </submittedName>
</protein>
<evidence type="ECO:0000256" key="2">
    <source>
        <dbReference type="ARBA" id="ARBA00022777"/>
    </source>
</evidence>
<sequence>MINVVTIGWLTTDDIILANGTCSMAVQGGGALYSAVGAHIWSEGVGIHSVAGKPYFAQTCRLIEERGIDASGIGQCQGNGLELWLLHESDIHKQQVPKLSSSDALGLDEQRGPLPESYARASAFHIAPQGPASSISNAKKLGSLKTKPILAMDILSDNFIESSMYLELDFLSHLTAFLPSQAEIERIWQPSSLESWLQENAIRYKCHMVAKLGARGSLVCEARTGTLTHVPALPANVRDTTGAGDGYCGGFVAGLAAGKSPVGCAAMATVSSSYIVEASGALATKQPTADEKLTRLQIVEAAIRPLSSGGSRS</sequence>
<dbReference type="InterPro" id="IPR029056">
    <property type="entry name" value="Ribokinase-like"/>
</dbReference>
<dbReference type="InterPro" id="IPR011611">
    <property type="entry name" value="PfkB_dom"/>
</dbReference>
<dbReference type="GO" id="GO:0004747">
    <property type="term" value="F:ribokinase activity"/>
    <property type="evidence" value="ECO:0007669"/>
    <property type="project" value="UniProtKB-EC"/>
</dbReference>
<dbReference type="EMBL" id="JACHXN010000019">
    <property type="protein sequence ID" value="MBB3148350.1"/>
    <property type="molecule type" value="Genomic_DNA"/>
</dbReference>
<dbReference type="Pfam" id="PF00294">
    <property type="entry name" value="PfkB"/>
    <property type="match status" value="1"/>
</dbReference>
<accession>A0A839UHK3</accession>
<reference evidence="4 5" key="1">
    <citation type="submission" date="2020-08" db="EMBL/GenBank/DDBJ databases">
        <title>Genomic Encyclopedia of Type Strains, Phase III (KMG-III): the genomes of soil and plant-associated and newly described type strains.</title>
        <authorList>
            <person name="Whitman W."/>
        </authorList>
    </citation>
    <scope>NUCLEOTIDE SEQUENCE [LARGE SCALE GENOMIC DNA]</scope>
    <source>
        <strain evidence="4 5">CECT 7015</strain>
    </source>
</reference>
<comment type="caution">
    <text evidence="4">The sequence shown here is derived from an EMBL/GenBank/DDBJ whole genome shotgun (WGS) entry which is preliminary data.</text>
</comment>
<dbReference type="PROSITE" id="PS00584">
    <property type="entry name" value="PFKB_KINASES_2"/>
    <property type="match status" value="1"/>
</dbReference>
<dbReference type="RefSeq" id="WP_183664124.1">
    <property type="nucleotide sequence ID" value="NZ_JACHXN010000019.1"/>
</dbReference>